<gene>
    <name evidence="1" type="ORF">F2Q69_00024729</name>
</gene>
<dbReference type="Proteomes" id="UP000712600">
    <property type="component" value="Unassembled WGS sequence"/>
</dbReference>
<dbReference type="EMBL" id="QGKX02001290">
    <property type="protein sequence ID" value="KAF3537420.1"/>
    <property type="molecule type" value="Genomic_DNA"/>
</dbReference>
<name>A0A8S9Q7Z7_BRACR</name>
<comment type="caution">
    <text evidence="1">The sequence shown here is derived from an EMBL/GenBank/DDBJ whole genome shotgun (WGS) entry which is preliminary data.</text>
</comment>
<accession>A0A8S9Q7Z7</accession>
<evidence type="ECO:0000313" key="2">
    <source>
        <dbReference type="Proteomes" id="UP000712600"/>
    </source>
</evidence>
<organism evidence="1 2">
    <name type="scientific">Brassica cretica</name>
    <name type="common">Mustard</name>
    <dbReference type="NCBI Taxonomy" id="69181"/>
    <lineage>
        <taxon>Eukaryota</taxon>
        <taxon>Viridiplantae</taxon>
        <taxon>Streptophyta</taxon>
        <taxon>Embryophyta</taxon>
        <taxon>Tracheophyta</taxon>
        <taxon>Spermatophyta</taxon>
        <taxon>Magnoliopsida</taxon>
        <taxon>eudicotyledons</taxon>
        <taxon>Gunneridae</taxon>
        <taxon>Pentapetalae</taxon>
        <taxon>rosids</taxon>
        <taxon>malvids</taxon>
        <taxon>Brassicales</taxon>
        <taxon>Brassicaceae</taxon>
        <taxon>Brassiceae</taxon>
        <taxon>Brassica</taxon>
    </lineage>
</organism>
<proteinExistence type="predicted"/>
<sequence>MLPRERNGETVLAEKVTTEYIYTVETDGEDDVVADIKGEKQSLDLFLVSNAFRFKFRIRQRVSVLGFVLECSEEMEMTSFSCGHLKLYRPGLGI</sequence>
<reference evidence="1" key="1">
    <citation type="submission" date="2019-12" db="EMBL/GenBank/DDBJ databases">
        <title>Genome sequencing and annotation of Brassica cretica.</title>
        <authorList>
            <person name="Studholme D.J."/>
            <person name="Sarris P."/>
        </authorList>
    </citation>
    <scope>NUCLEOTIDE SEQUENCE</scope>
    <source>
        <strain evidence="1">PFS-109/04</strain>
        <tissue evidence="1">Leaf</tissue>
    </source>
</reference>
<evidence type="ECO:0000313" key="1">
    <source>
        <dbReference type="EMBL" id="KAF3537420.1"/>
    </source>
</evidence>
<dbReference type="AlphaFoldDB" id="A0A8S9Q7Z7"/>
<protein>
    <submittedName>
        <fullName evidence="1">Uncharacterized protein</fullName>
    </submittedName>
</protein>